<evidence type="ECO:0000313" key="3">
    <source>
        <dbReference type="EMBL" id="CAK9097810.1"/>
    </source>
</evidence>
<dbReference type="Proteomes" id="UP001642484">
    <property type="component" value="Unassembled WGS sequence"/>
</dbReference>
<dbReference type="Pfam" id="PF19030">
    <property type="entry name" value="TSP1_ADAMTS"/>
    <property type="match status" value="1"/>
</dbReference>
<dbReference type="PROSITE" id="PS50092">
    <property type="entry name" value="TSP1"/>
    <property type="match status" value="1"/>
</dbReference>
<dbReference type="InterPro" id="IPR000884">
    <property type="entry name" value="TSP1_rpt"/>
</dbReference>
<dbReference type="PROSITE" id="PS50022">
    <property type="entry name" value="FA58C_3"/>
    <property type="match status" value="1"/>
</dbReference>
<evidence type="ECO:0000259" key="2">
    <source>
        <dbReference type="PROSITE" id="PS50022"/>
    </source>
</evidence>
<keyword evidence="4" id="KW-1185">Reference proteome</keyword>
<feature type="signal peptide" evidence="1">
    <location>
        <begin position="1"/>
        <end position="24"/>
    </location>
</feature>
<reference evidence="3 4" key="1">
    <citation type="submission" date="2024-02" db="EMBL/GenBank/DDBJ databases">
        <authorList>
            <person name="Chen Y."/>
            <person name="Shah S."/>
            <person name="Dougan E. K."/>
            <person name="Thang M."/>
            <person name="Chan C."/>
        </authorList>
    </citation>
    <scope>NUCLEOTIDE SEQUENCE [LARGE SCALE GENOMIC DNA]</scope>
</reference>
<dbReference type="Gene3D" id="2.20.100.10">
    <property type="entry name" value="Thrombospondin type-1 (TSP1) repeat"/>
    <property type="match status" value="1"/>
</dbReference>
<gene>
    <name evidence="3" type="ORF">CCMP2556_LOCUS46390</name>
</gene>
<dbReference type="SMART" id="SM00209">
    <property type="entry name" value="TSP1"/>
    <property type="match status" value="1"/>
</dbReference>
<feature type="domain" description="F5/8 type C" evidence="2">
    <location>
        <begin position="211"/>
        <end position="315"/>
    </location>
</feature>
<accession>A0ABP0RE05</accession>
<evidence type="ECO:0000313" key="4">
    <source>
        <dbReference type="Proteomes" id="UP001642484"/>
    </source>
</evidence>
<dbReference type="InterPro" id="IPR008979">
    <property type="entry name" value="Galactose-bd-like_sf"/>
</dbReference>
<organism evidence="3 4">
    <name type="scientific">Durusdinium trenchii</name>
    <dbReference type="NCBI Taxonomy" id="1381693"/>
    <lineage>
        <taxon>Eukaryota</taxon>
        <taxon>Sar</taxon>
        <taxon>Alveolata</taxon>
        <taxon>Dinophyceae</taxon>
        <taxon>Suessiales</taxon>
        <taxon>Symbiodiniaceae</taxon>
        <taxon>Durusdinium</taxon>
    </lineage>
</organism>
<comment type="caution">
    <text evidence="3">The sequence shown here is derived from an EMBL/GenBank/DDBJ whole genome shotgun (WGS) entry which is preliminary data.</text>
</comment>
<keyword evidence="1" id="KW-0732">Signal</keyword>
<protein>
    <recommendedName>
        <fullName evidence="2">F5/8 type C domain-containing protein</fullName>
    </recommendedName>
</protein>
<evidence type="ECO:0000256" key="1">
    <source>
        <dbReference type="SAM" id="SignalP"/>
    </source>
</evidence>
<dbReference type="InterPro" id="IPR000421">
    <property type="entry name" value="FA58C"/>
</dbReference>
<proteinExistence type="predicted"/>
<feature type="chain" id="PRO_5047239416" description="F5/8 type C domain-containing protein" evidence="1">
    <location>
        <begin position="25"/>
        <end position="483"/>
    </location>
</feature>
<name>A0ABP0RE05_9DINO</name>
<dbReference type="EMBL" id="CAXAMN010025783">
    <property type="protein sequence ID" value="CAK9097810.1"/>
    <property type="molecule type" value="Genomic_DNA"/>
</dbReference>
<dbReference type="Gene3D" id="2.60.120.260">
    <property type="entry name" value="Galactose-binding domain-like"/>
    <property type="match status" value="1"/>
</dbReference>
<dbReference type="SUPFAM" id="SSF82895">
    <property type="entry name" value="TSP-1 type 1 repeat"/>
    <property type="match status" value="1"/>
</dbReference>
<dbReference type="InterPro" id="IPR036383">
    <property type="entry name" value="TSP1_rpt_sf"/>
</dbReference>
<dbReference type="SUPFAM" id="SSF49785">
    <property type="entry name" value="Galactose-binding domain-like"/>
    <property type="match status" value="1"/>
</dbReference>
<sequence length="483" mass="52107">MLPYPARLATVFLGYLWGNLPCAGFNVETGTCEASSNAQFCSMALDRNLSSSWASTAPAPQWLEARIEGGEYVALGSYAITSVPGRPDLAPTAWRLEGLEPFSLNRQTLDEVYQQTWEDGTTHIRDLGGLTSWRSYQLTMLEGTGTQVAIAELHLMPKLGYEFEISSWAPCSVTCGGGTQNRTVVCKGSDGVSYSDHRCTTGDAPVRVRDCGTSICNCEGGLACSATCTASSSATSDLGCGVLVDGAVLSAWTSGAPPPQWLEYDLGQVRTLAEFSLTSGTCTVCTFQEGPSVISLQATNLPPESNGRAWYELRSPFSVGSMWSSGETRRWNLPEGEVRSFRYWRLNFHETMGGGGTVYKVHVSEVGLYAPATTFRLVVGEWGVCEPLGGYGACGAGVSRRSVQCFDDEDYPQSLDNCEHGLTTAAEMSCTVDCPILLVAGAIPHPGFFGVLRWCQPALIHEHLFVIRVIVIVNPWTCGLRLS</sequence>